<feature type="non-terminal residue" evidence="1">
    <location>
        <position position="154"/>
    </location>
</feature>
<dbReference type="PANTHER" id="PTHR33129:SF1">
    <property type="entry name" value="ATP-BINDING PROTEIN"/>
    <property type="match status" value="1"/>
</dbReference>
<dbReference type="PANTHER" id="PTHR33129">
    <property type="entry name" value="PROTEIN KINASE DOMAIN-CONTAINING PROTEIN-RELATED"/>
    <property type="match status" value="1"/>
</dbReference>
<reference evidence="1" key="1">
    <citation type="submission" date="2021-06" db="EMBL/GenBank/DDBJ databases">
        <authorList>
            <person name="Kallberg Y."/>
            <person name="Tangrot J."/>
            <person name="Rosling A."/>
        </authorList>
    </citation>
    <scope>NUCLEOTIDE SEQUENCE</scope>
    <source>
        <strain evidence="1">BR232B</strain>
    </source>
</reference>
<gene>
    <name evidence="1" type="ORF">PBRASI_LOCUS5279</name>
</gene>
<evidence type="ECO:0000313" key="1">
    <source>
        <dbReference type="EMBL" id="CAG8554811.1"/>
    </source>
</evidence>
<sequence length="154" mass="17797">MDEKTSYKFSNGTVECADVQNLHTVLDDPQVFYLLDNMKPAIPCHACKVVMFSPNREHCKDYKKGRTVDTRIIPVWELEELETLHHDLYPEIDAVKMKNLYALWGGIPWYVVEKVKIKSSQKLLEEAMYMATANFDKLCFEKVKSFLIGSEGQS</sequence>
<dbReference type="Proteomes" id="UP000789739">
    <property type="component" value="Unassembled WGS sequence"/>
</dbReference>
<accession>A0A9N9B637</accession>
<protein>
    <submittedName>
        <fullName evidence="1">1519_t:CDS:1</fullName>
    </submittedName>
</protein>
<dbReference type="EMBL" id="CAJVPI010000602">
    <property type="protein sequence ID" value="CAG8554811.1"/>
    <property type="molecule type" value="Genomic_DNA"/>
</dbReference>
<comment type="caution">
    <text evidence="1">The sequence shown here is derived from an EMBL/GenBank/DDBJ whole genome shotgun (WGS) entry which is preliminary data.</text>
</comment>
<proteinExistence type="predicted"/>
<keyword evidence="2" id="KW-1185">Reference proteome</keyword>
<dbReference type="OrthoDB" id="2407854at2759"/>
<organism evidence="1 2">
    <name type="scientific">Paraglomus brasilianum</name>
    <dbReference type="NCBI Taxonomy" id="144538"/>
    <lineage>
        <taxon>Eukaryota</taxon>
        <taxon>Fungi</taxon>
        <taxon>Fungi incertae sedis</taxon>
        <taxon>Mucoromycota</taxon>
        <taxon>Glomeromycotina</taxon>
        <taxon>Glomeromycetes</taxon>
        <taxon>Paraglomerales</taxon>
        <taxon>Paraglomeraceae</taxon>
        <taxon>Paraglomus</taxon>
    </lineage>
</organism>
<dbReference type="InterPro" id="IPR052980">
    <property type="entry name" value="Crinkler_effector"/>
</dbReference>
<name>A0A9N9B637_9GLOM</name>
<dbReference type="AlphaFoldDB" id="A0A9N9B637"/>
<evidence type="ECO:0000313" key="2">
    <source>
        <dbReference type="Proteomes" id="UP000789739"/>
    </source>
</evidence>